<reference evidence="2 3" key="1">
    <citation type="journal article" date="2016" name="Mol. Biol. Evol.">
        <title>Comparative Genomics of Early-Diverging Mushroom-Forming Fungi Provides Insights into the Origins of Lignocellulose Decay Capabilities.</title>
        <authorList>
            <person name="Nagy L.G."/>
            <person name="Riley R."/>
            <person name="Tritt A."/>
            <person name="Adam C."/>
            <person name="Daum C."/>
            <person name="Floudas D."/>
            <person name="Sun H."/>
            <person name="Yadav J.S."/>
            <person name="Pangilinan J."/>
            <person name="Larsson K.H."/>
            <person name="Matsuura K."/>
            <person name="Barry K."/>
            <person name="Labutti K."/>
            <person name="Kuo R."/>
            <person name="Ohm R.A."/>
            <person name="Bhattacharya S.S."/>
            <person name="Shirouzu T."/>
            <person name="Yoshinaga Y."/>
            <person name="Martin F.M."/>
            <person name="Grigoriev I.V."/>
            <person name="Hibbett D.S."/>
        </authorList>
    </citation>
    <scope>NUCLEOTIDE SEQUENCE [LARGE SCALE GENOMIC DNA]</scope>
    <source>
        <strain evidence="2 3">L-15889</strain>
    </source>
</reference>
<dbReference type="OrthoDB" id="258495at2759"/>
<dbReference type="STRING" id="1314783.A0A165U167"/>
<evidence type="ECO:0000256" key="1">
    <source>
        <dbReference type="SAM" id="MobiDB-lite"/>
    </source>
</evidence>
<dbReference type="Gene3D" id="3.60.15.10">
    <property type="entry name" value="Ribonuclease Z/Hydroxyacylglutathione hydrolase-like"/>
    <property type="match status" value="1"/>
</dbReference>
<proteinExistence type="predicted"/>
<accession>A0A165U167</accession>
<dbReference type="GO" id="GO:0006198">
    <property type="term" value="P:cAMP catabolic process"/>
    <property type="evidence" value="ECO:0007669"/>
    <property type="project" value="InterPro"/>
</dbReference>
<dbReference type="EMBL" id="KV429034">
    <property type="protein sequence ID" value="KZT74247.1"/>
    <property type="molecule type" value="Genomic_DNA"/>
</dbReference>
<dbReference type="Proteomes" id="UP000076727">
    <property type="component" value="Unassembled WGS sequence"/>
</dbReference>
<gene>
    <name evidence="2" type="ORF">DAEQUDRAFT_748575</name>
</gene>
<organism evidence="2 3">
    <name type="scientific">Daedalea quercina L-15889</name>
    <dbReference type="NCBI Taxonomy" id="1314783"/>
    <lineage>
        <taxon>Eukaryota</taxon>
        <taxon>Fungi</taxon>
        <taxon>Dikarya</taxon>
        <taxon>Basidiomycota</taxon>
        <taxon>Agaricomycotina</taxon>
        <taxon>Agaricomycetes</taxon>
        <taxon>Polyporales</taxon>
        <taxon>Fomitopsis</taxon>
    </lineage>
</organism>
<dbReference type="PANTHER" id="PTHR28283:SF1">
    <property type="entry name" value="3',5'-CYCLIC-NUCLEOTIDE PHOSPHODIESTERASE 1"/>
    <property type="match status" value="1"/>
</dbReference>
<dbReference type="GO" id="GO:0004115">
    <property type="term" value="F:3',5'-cyclic-AMP phosphodiesterase activity"/>
    <property type="evidence" value="ECO:0007669"/>
    <property type="project" value="InterPro"/>
</dbReference>
<dbReference type="CDD" id="cd07735">
    <property type="entry name" value="class_II_PDE_MBL-fold"/>
    <property type="match status" value="1"/>
</dbReference>
<dbReference type="InterPro" id="IPR036866">
    <property type="entry name" value="RibonucZ/Hydroxyglut_hydro"/>
</dbReference>
<dbReference type="PANTHER" id="PTHR28283">
    <property type="entry name" value="3',5'-CYCLIC-NUCLEOTIDE PHOSPHODIESTERASE 1"/>
    <property type="match status" value="1"/>
</dbReference>
<sequence length="383" mass="42564">MPSFDMIALGCGGGPSEHNLSSYLLKPCDAHWSEGILALEAGSGIGALDKLLREQPTLFESDQIQLNHGESSLCTAMEVYSWIRCFLVSHAHLDHISGLAFTASTVGGRRTVFGLRRCLEIVESLLSGQLWPRLASWNADDDLPLTLQDLTGRSRLANDAKYHSVFPGVSVRTMPLSHGRVDEQRTYHSSAFFVSDDSSGREFLFFGDVEPDSVATEPHNRNVWRAAASKIPNTLDTVFIECSYPSGRTDDMLYGHLTPEHLVAELTALAAEVVDARTRTRQPNSSQEWDSDQEPVHTRKRRRRETAGSSSRGALAGLKVYVIHCKDDLQGVYAEPIHRVIASQVRTLVEEKDFGVEIISVEQGMKILILYRIQRRSAEQFGP</sequence>
<dbReference type="GO" id="GO:1902660">
    <property type="term" value="P:negative regulation of glucose mediated signaling pathway"/>
    <property type="evidence" value="ECO:0007669"/>
    <property type="project" value="TreeGrafter"/>
</dbReference>
<dbReference type="SUPFAM" id="SSF56281">
    <property type="entry name" value="Metallo-hydrolase/oxidoreductase"/>
    <property type="match status" value="1"/>
</dbReference>
<keyword evidence="3" id="KW-1185">Reference proteome</keyword>
<dbReference type="GO" id="GO:0047555">
    <property type="term" value="F:3',5'-cyclic-GMP phosphodiesterase activity"/>
    <property type="evidence" value="ECO:0007669"/>
    <property type="project" value="TreeGrafter"/>
</dbReference>
<dbReference type="PRINTS" id="PR00388">
    <property type="entry name" value="PDIESTERASE2"/>
</dbReference>
<dbReference type="Pfam" id="PF02112">
    <property type="entry name" value="PDEase_II"/>
    <property type="match status" value="1"/>
</dbReference>
<protein>
    <recommendedName>
        <fullName evidence="4">Cyclic-AMP phosphodiesterase</fullName>
    </recommendedName>
</protein>
<evidence type="ECO:0000313" key="3">
    <source>
        <dbReference type="Proteomes" id="UP000076727"/>
    </source>
</evidence>
<evidence type="ECO:0000313" key="2">
    <source>
        <dbReference type="EMBL" id="KZT74247.1"/>
    </source>
</evidence>
<dbReference type="AlphaFoldDB" id="A0A165U167"/>
<name>A0A165U167_9APHY</name>
<dbReference type="InterPro" id="IPR000396">
    <property type="entry name" value="Pdiesterase2"/>
</dbReference>
<feature type="region of interest" description="Disordered" evidence="1">
    <location>
        <begin position="277"/>
        <end position="310"/>
    </location>
</feature>
<evidence type="ECO:0008006" key="4">
    <source>
        <dbReference type="Google" id="ProtNLM"/>
    </source>
</evidence>